<proteinExistence type="predicted"/>
<name>A0A1G5R367_9RHOB</name>
<organism evidence="2 3">
    <name type="scientific">Epibacterium ulvae</name>
    <dbReference type="NCBI Taxonomy" id="1156985"/>
    <lineage>
        <taxon>Bacteria</taxon>
        <taxon>Pseudomonadati</taxon>
        <taxon>Pseudomonadota</taxon>
        <taxon>Alphaproteobacteria</taxon>
        <taxon>Rhodobacterales</taxon>
        <taxon>Roseobacteraceae</taxon>
        <taxon>Epibacterium</taxon>
    </lineage>
</organism>
<accession>A0A1G5R367</accession>
<gene>
    <name evidence="2" type="ORF">SAMN04488118_10814</name>
</gene>
<evidence type="ECO:0000313" key="2">
    <source>
        <dbReference type="EMBL" id="SCZ68545.1"/>
    </source>
</evidence>
<feature type="compositionally biased region" description="Polar residues" evidence="1">
    <location>
        <begin position="91"/>
        <end position="111"/>
    </location>
</feature>
<evidence type="ECO:0000313" key="3">
    <source>
        <dbReference type="Proteomes" id="UP000198767"/>
    </source>
</evidence>
<protein>
    <submittedName>
        <fullName evidence="2">Uncharacterized protein</fullName>
    </submittedName>
</protein>
<keyword evidence="3" id="KW-1185">Reference proteome</keyword>
<dbReference type="AlphaFoldDB" id="A0A1G5R367"/>
<sequence>MRILISPYTGDDHLLWPVLEYGGHGTITTTANLSPNVLRDIEEGWSPPKVRSGPMMEVARRNGSVYPAGGQTQQGPDGNGYTPNELRKQNETTGTHSLHFTLRGSQPTSGKPSDERRQKI</sequence>
<dbReference type="Proteomes" id="UP000198767">
    <property type="component" value="Unassembled WGS sequence"/>
</dbReference>
<evidence type="ECO:0000256" key="1">
    <source>
        <dbReference type="SAM" id="MobiDB-lite"/>
    </source>
</evidence>
<reference evidence="2 3" key="1">
    <citation type="submission" date="2016-10" db="EMBL/GenBank/DDBJ databases">
        <authorList>
            <person name="de Groot N.N."/>
        </authorList>
    </citation>
    <scope>NUCLEOTIDE SEQUENCE [LARGE SCALE GENOMIC DNA]</scope>
    <source>
        <strain evidence="2 3">U95</strain>
    </source>
</reference>
<dbReference type="EMBL" id="FMWG01000008">
    <property type="protein sequence ID" value="SCZ68545.1"/>
    <property type="molecule type" value="Genomic_DNA"/>
</dbReference>
<dbReference type="SUPFAM" id="SSF51569">
    <property type="entry name" value="Aldolase"/>
    <property type="match status" value="1"/>
</dbReference>
<feature type="region of interest" description="Disordered" evidence="1">
    <location>
        <begin position="62"/>
        <end position="120"/>
    </location>
</feature>